<dbReference type="CDD" id="cd00200">
    <property type="entry name" value="WD40"/>
    <property type="match status" value="1"/>
</dbReference>
<dbReference type="PROSITE" id="PS00678">
    <property type="entry name" value="WD_REPEATS_1"/>
    <property type="match status" value="3"/>
</dbReference>
<accession>A0A8H3CG08</accession>
<dbReference type="InterPro" id="IPR020472">
    <property type="entry name" value="WD40_PAC1"/>
</dbReference>
<dbReference type="PANTHER" id="PTHR19868">
    <property type="entry name" value="RECEPTOR FOR ACTIVATED PROTEIN KINASE C RACK1"/>
    <property type="match status" value="1"/>
</dbReference>
<dbReference type="Pfam" id="PF00400">
    <property type="entry name" value="WD40"/>
    <property type="match status" value="7"/>
</dbReference>
<organism evidence="5 6">
    <name type="scientific">Rhizoctonia solani</name>
    <dbReference type="NCBI Taxonomy" id="456999"/>
    <lineage>
        <taxon>Eukaryota</taxon>
        <taxon>Fungi</taxon>
        <taxon>Dikarya</taxon>
        <taxon>Basidiomycota</taxon>
        <taxon>Agaricomycotina</taxon>
        <taxon>Agaricomycetes</taxon>
        <taxon>Cantharellales</taxon>
        <taxon>Ceratobasidiaceae</taxon>
        <taxon>Rhizoctonia</taxon>
    </lineage>
</organism>
<dbReference type="FunFam" id="2.130.10.10:FF:000039">
    <property type="entry name" value="Guanine nucleotide-binding protein subunit beta-like protein"/>
    <property type="match status" value="1"/>
</dbReference>
<dbReference type="GO" id="GO:0043022">
    <property type="term" value="F:ribosome binding"/>
    <property type="evidence" value="ECO:0007669"/>
    <property type="project" value="InterPro"/>
</dbReference>
<comment type="similarity">
    <text evidence="1">Belongs to the WD repeat G protein beta family. Ribosomal protein RACK1 subfamily.</text>
</comment>
<dbReference type="InterPro" id="IPR045223">
    <property type="entry name" value="RACK1-like"/>
</dbReference>
<dbReference type="InterPro" id="IPR001680">
    <property type="entry name" value="WD40_rpt"/>
</dbReference>
<feature type="repeat" description="WD" evidence="4">
    <location>
        <begin position="241"/>
        <end position="282"/>
    </location>
</feature>
<dbReference type="AlphaFoldDB" id="A0A8H3CG08"/>
<sequence length="367" mass="40588">MDLASSSVKPHGFASGGSRRTIQTGFSLLHVLAAQNVRVYALCRNPRRSQRQARPIVHGFSQSNYLISGWVTAIATSSESPDTILTASRDKTIIVWQLTRDDQQYGYPKRILHGHNHFVSDIVISSDGQFALSSSWDHTLRLWDLNTGTTTRRFVGHTSDVLSVSFSADNRQIVSGSRDRTIKLWNTLGECKFDIKDEGHSEWVSCVRFSPNAMNPVIVSCGWDKVVKVWELSKCKLRTNHYGHTGYINSISVSPDGSLAASGGKDGITMLWDLNDGKHLYSLEAGDVVNALVFSPNRYWLCAATASCVKIFDLESKSIVDELKPEYASTSKTGREPECVSLAWSADGQTLFGGFSDDLVRVWTVSS</sequence>
<evidence type="ECO:0000256" key="2">
    <source>
        <dbReference type="ARBA" id="ARBA00022574"/>
    </source>
</evidence>
<evidence type="ECO:0000313" key="6">
    <source>
        <dbReference type="Proteomes" id="UP000663843"/>
    </source>
</evidence>
<keyword evidence="2 4" id="KW-0853">WD repeat</keyword>
<dbReference type="SMART" id="SM00320">
    <property type="entry name" value="WD40"/>
    <property type="match status" value="7"/>
</dbReference>
<dbReference type="InterPro" id="IPR036322">
    <property type="entry name" value="WD40_repeat_dom_sf"/>
</dbReference>
<dbReference type="InterPro" id="IPR019775">
    <property type="entry name" value="WD40_repeat_CS"/>
</dbReference>
<gene>
    <name evidence="5" type="ORF">RDB_LOCUS121483</name>
</gene>
<proteinExistence type="inferred from homology"/>
<name>A0A8H3CG08_9AGAM</name>
<evidence type="ECO:0000256" key="4">
    <source>
        <dbReference type="PROSITE-ProRule" id="PRU00221"/>
    </source>
</evidence>
<feature type="repeat" description="WD" evidence="4">
    <location>
        <begin position="112"/>
        <end position="153"/>
    </location>
</feature>
<evidence type="ECO:0000256" key="1">
    <source>
        <dbReference type="ARBA" id="ARBA00007253"/>
    </source>
</evidence>
<evidence type="ECO:0000256" key="3">
    <source>
        <dbReference type="ARBA" id="ARBA00022737"/>
    </source>
</evidence>
<feature type="repeat" description="WD" evidence="4">
    <location>
        <begin position="332"/>
        <end position="367"/>
    </location>
</feature>
<dbReference type="Proteomes" id="UP000663843">
    <property type="component" value="Unassembled WGS sequence"/>
</dbReference>
<dbReference type="GO" id="GO:0045182">
    <property type="term" value="F:translation regulator activity"/>
    <property type="evidence" value="ECO:0007669"/>
    <property type="project" value="InterPro"/>
</dbReference>
<feature type="repeat" description="WD" evidence="4">
    <location>
        <begin position="197"/>
        <end position="240"/>
    </location>
</feature>
<comment type="caution">
    <text evidence="5">The sequence shown here is derived from an EMBL/GenBank/DDBJ whole genome shotgun (WGS) entry which is preliminary data.</text>
</comment>
<dbReference type="GO" id="GO:0007165">
    <property type="term" value="P:signal transduction"/>
    <property type="evidence" value="ECO:0007669"/>
    <property type="project" value="UniProtKB-ARBA"/>
</dbReference>
<dbReference type="InterPro" id="IPR015943">
    <property type="entry name" value="WD40/YVTN_repeat-like_dom_sf"/>
</dbReference>
<dbReference type="Gene3D" id="2.130.10.10">
    <property type="entry name" value="YVTN repeat-like/Quinoprotein amine dehydrogenase"/>
    <property type="match status" value="1"/>
</dbReference>
<dbReference type="EMBL" id="CAJMWT010004070">
    <property type="protein sequence ID" value="CAE6484048.1"/>
    <property type="molecule type" value="Genomic_DNA"/>
</dbReference>
<dbReference type="PRINTS" id="PR00320">
    <property type="entry name" value="GPROTEINBRPT"/>
</dbReference>
<protein>
    <recommendedName>
        <fullName evidence="7">Guanine nucleotide-binding protein subunit beta-like protein</fullName>
    </recommendedName>
</protein>
<dbReference type="PROSITE" id="PS50082">
    <property type="entry name" value="WD_REPEATS_2"/>
    <property type="match status" value="5"/>
</dbReference>
<evidence type="ECO:0008006" key="7">
    <source>
        <dbReference type="Google" id="ProtNLM"/>
    </source>
</evidence>
<evidence type="ECO:0000313" key="5">
    <source>
        <dbReference type="EMBL" id="CAE6484048.1"/>
    </source>
</evidence>
<feature type="repeat" description="WD" evidence="4">
    <location>
        <begin position="154"/>
        <end position="186"/>
    </location>
</feature>
<reference evidence="5" key="1">
    <citation type="submission" date="2021-01" db="EMBL/GenBank/DDBJ databases">
        <authorList>
            <person name="Kaushik A."/>
        </authorList>
    </citation>
    <scope>NUCLEOTIDE SEQUENCE</scope>
    <source>
        <strain evidence="5">AG2-2IIIB</strain>
    </source>
</reference>
<keyword evidence="3" id="KW-0677">Repeat</keyword>
<dbReference type="SUPFAM" id="SSF50978">
    <property type="entry name" value="WD40 repeat-like"/>
    <property type="match status" value="1"/>
</dbReference>
<dbReference type="PROSITE" id="PS50294">
    <property type="entry name" value="WD_REPEATS_REGION"/>
    <property type="match status" value="5"/>
</dbReference>